<organism evidence="2 3">
    <name type="scientific">Arcobacter arenosus</name>
    <dbReference type="NCBI Taxonomy" id="2576037"/>
    <lineage>
        <taxon>Bacteria</taxon>
        <taxon>Pseudomonadati</taxon>
        <taxon>Campylobacterota</taxon>
        <taxon>Epsilonproteobacteria</taxon>
        <taxon>Campylobacterales</taxon>
        <taxon>Arcobacteraceae</taxon>
        <taxon>Arcobacter</taxon>
    </lineage>
</organism>
<accession>A0A5R8Y3N6</accession>
<keyword evidence="1" id="KW-0812">Transmembrane</keyword>
<evidence type="ECO:0000256" key="1">
    <source>
        <dbReference type="SAM" id="Phobius"/>
    </source>
</evidence>
<evidence type="ECO:0000313" key="3">
    <source>
        <dbReference type="Proteomes" id="UP000308901"/>
    </source>
</evidence>
<keyword evidence="1" id="KW-1133">Transmembrane helix</keyword>
<keyword evidence="3" id="KW-1185">Reference proteome</keyword>
<evidence type="ECO:0000313" key="2">
    <source>
        <dbReference type="EMBL" id="TLP39481.1"/>
    </source>
</evidence>
<dbReference type="RefSeq" id="WP_138152064.1">
    <property type="nucleotide sequence ID" value="NZ_CBDDKQ010000002.1"/>
</dbReference>
<gene>
    <name evidence="2" type="ORF">FDK22_06315</name>
</gene>
<comment type="caution">
    <text evidence="2">The sequence shown here is derived from an EMBL/GenBank/DDBJ whole genome shotgun (WGS) entry which is preliminary data.</text>
</comment>
<sequence length="126" mass="14492">MGLFDIQIKKDIQTQKDEVINYLENKLTPFSKDTTISEKTLFFKGFKPKSSLLTYDLNIDIEKSKKSISLNIFGELLHVWILVILVVTGILFTYGIGVILVIVFVFYQKITATKYLNNLLDNIPKE</sequence>
<dbReference type="Proteomes" id="UP000308901">
    <property type="component" value="Unassembled WGS sequence"/>
</dbReference>
<keyword evidence="1" id="KW-0472">Membrane</keyword>
<dbReference type="OrthoDB" id="5365866at2"/>
<reference evidence="2 3" key="1">
    <citation type="submission" date="2019-05" db="EMBL/GenBank/DDBJ databases">
        <title>Arcobacter sp. nov., isolated from sea sediment.</title>
        <authorList>
            <person name="Kim W."/>
        </authorList>
    </citation>
    <scope>NUCLEOTIDE SEQUENCE [LARGE SCALE GENOMIC DNA]</scope>
    <source>
        <strain evidence="2 3">CAU 1517</strain>
    </source>
</reference>
<dbReference type="EMBL" id="VANU01000002">
    <property type="protein sequence ID" value="TLP39481.1"/>
    <property type="molecule type" value="Genomic_DNA"/>
</dbReference>
<proteinExistence type="predicted"/>
<dbReference type="AlphaFoldDB" id="A0A5R8Y3N6"/>
<protein>
    <submittedName>
        <fullName evidence="2">Uncharacterized protein</fullName>
    </submittedName>
</protein>
<name>A0A5R8Y3N6_9BACT</name>
<feature type="transmembrane region" description="Helical" evidence="1">
    <location>
        <begin position="79"/>
        <end position="107"/>
    </location>
</feature>